<name>A0A241PXP9_SALET</name>
<accession>A0A241PXP9</accession>
<feature type="domain" description="Na+/H+ antiporter NhaC-like C-terminal" evidence="7">
    <location>
        <begin position="178"/>
        <end position="469"/>
    </location>
</feature>
<feature type="transmembrane region" description="Helical" evidence="6">
    <location>
        <begin position="7"/>
        <end position="26"/>
    </location>
</feature>
<feature type="transmembrane region" description="Helical" evidence="6">
    <location>
        <begin position="68"/>
        <end position="87"/>
    </location>
</feature>
<evidence type="ECO:0000259" key="7">
    <source>
        <dbReference type="Pfam" id="PF03553"/>
    </source>
</evidence>
<keyword evidence="4 6" id="KW-1133">Transmembrane helix</keyword>
<feature type="transmembrane region" description="Helical" evidence="6">
    <location>
        <begin position="329"/>
        <end position="347"/>
    </location>
</feature>
<keyword evidence="5 6" id="KW-0472">Membrane</keyword>
<feature type="transmembrane region" description="Helical" evidence="6">
    <location>
        <begin position="149"/>
        <end position="176"/>
    </location>
</feature>
<proteinExistence type="predicted"/>
<feature type="transmembrane region" description="Helical" evidence="6">
    <location>
        <begin position="196"/>
        <end position="214"/>
    </location>
</feature>
<feature type="transmembrane region" description="Helical" evidence="6">
    <location>
        <begin position="257"/>
        <end position="278"/>
    </location>
</feature>
<evidence type="ECO:0000313" key="9">
    <source>
        <dbReference type="Proteomes" id="UP000197157"/>
    </source>
</evidence>
<sequence length="473" mass="51194">MHDYGVWTVITPLITIILAILTRQVVLSLLTGIFVGYVVIHDSLIQGVIGTLNGIIETFSSAGNTRTVVFMVMIGGIMRLIVVTGGVRKLVQYLSEKNNFVTNKKSVQLLAMLVTAIIFIESSINQLIAGASTRNLARRYRVSPEKMSYIIQTSCVSVCSSVMINGWGAAMMGVIGVQIAQGYLTGEPFGVLAGSMIWNTMAWFSLASVLFYILSGCSWGPMKKAEVRFECSPTEKDEEEYAEDIEQVIEHPACNSLLNFFLPILSTVLMVPVMLYITGEGQFSRGSGSMSVYTGVMFGTVVSFVWFRFRGILTVERFFKELYTGYASMVKISSIMILAFLMGHISAELNTGEYIASVTSGIIPPNFAIGFIFLIAAAMSLATGTSWGTFAIMIPIGVQLGVSLGIDPHFMIGAAISGSIFGDMTSPISSDAIVASIATNCEHIEHIRTQMPYALVTGSLALAVYLVIGFIVS</sequence>
<protein>
    <submittedName>
        <fullName evidence="8">Sodium:proton antiporter</fullName>
    </submittedName>
</protein>
<dbReference type="PANTHER" id="PTHR43478">
    <property type="entry name" value="NA+/H+ ANTIPORTER-RELATED"/>
    <property type="match status" value="1"/>
</dbReference>
<geneLocation type="plasmid" evidence="8">
    <name>unnamed1</name>
</geneLocation>
<feature type="transmembrane region" description="Helical" evidence="6">
    <location>
        <begin position="290"/>
        <end position="309"/>
    </location>
</feature>
<evidence type="ECO:0000256" key="2">
    <source>
        <dbReference type="ARBA" id="ARBA00022475"/>
    </source>
</evidence>
<evidence type="ECO:0000256" key="4">
    <source>
        <dbReference type="ARBA" id="ARBA00022989"/>
    </source>
</evidence>
<keyword evidence="3 6" id="KW-0812">Transmembrane</keyword>
<feature type="transmembrane region" description="Helical" evidence="6">
    <location>
        <begin position="107"/>
        <end position="128"/>
    </location>
</feature>
<feature type="transmembrane region" description="Helical" evidence="6">
    <location>
        <begin position="453"/>
        <end position="472"/>
    </location>
</feature>
<evidence type="ECO:0000256" key="5">
    <source>
        <dbReference type="ARBA" id="ARBA00023136"/>
    </source>
</evidence>
<keyword evidence="2" id="KW-1003">Cell membrane</keyword>
<organism evidence="8 9">
    <name type="scientific">Salmonella enterica subsp. enterica serovar Macclesfield str. S-1643</name>
    <dbReference type="NCBI Taxonomy" id="1242107"/>
    <lineage>
        <taxon>Bacteria</taxon>
        <taxon>Pseudomonadati</taxon>
        <taxon>Pseudomonadota</taxon>
        <taxon>Gammaproteobacteria</taxon>
        <taxon>Enterobacterales</taxon>
        <taxon>Enterobacteriaceae</taxon>
        <taxon>Salmonella</taxon>
    </lineage>
</organism>
<evidence type="ECO:0000256" key="1">
    <source>
        <dbReference type="ARBA" id="ARBA00004651"/>
    </source>
</evidence>
<feature type="transmembrane region" description="Helical" evidence="6">
    <location>
        <begin position="32"/>
        <end position="56"/>
    </location>
</feature>
<dbReference type="AlphaFoldDB" id="A0A241PXP9"/>
<dbReference type="PANTHER" id="PTHR43478:SF1">
    <property type="entry name" value="NA+_H+ ANTIPORTER NHAC-LIKE C-TERMINAL DOMAIN-CONTAINING PROTEIN"/>
    <property type="match status" value="1"/>
</dbReference>
<reference evidence="8 9" key="1">
    <citation type="submission" date="2017-06" db="EMBL/GenBank/DDBJ databases">
        <title>Salmonella reference genomes for public health.</title>
        <authorList>
            <person name="Robertson J."/>
            <person name="Yoshida C."/>
            <person name="Gurnik S."/>
            <person name="Nash J."/>
        </authorList>
    </citation>
    <scope>NUCLEOTIDE SEQUENCE [LARGE SCALE GENOMIC DNA]</scope>
    <source>
        <strain evidence="8 9">S-1643</strain>
        <plasmid evidence="9">Plasmid unnamed1</plasmid>
    </source>
</reference>
<gene>
    <name evidence="8" type="ORF">LFZ25_25465</name>
</gene>
<evidence type="ECO:0000313" key="8">
    <source>
        <dbReference type="EMBL" id="ASG19170.1"/>
    </source>
</evidence>
<evidence type="ECO:0000256" key="3">
    <source>
        <dbReference type="ARBA" id="ARBA00022692"/>
    </source>
</evidence>
<dbReference type="GO" id="GO:0005886">
    <property type="term" value="C:plasma membrane"/>
    <property type="evidence" value="ECO:0007669"/>
    <property type="project" value="UniProtKB-SubCell"/>
</dbReference>
<dbReference type="Pfam" id="PF03553">
    <property type="entry name" value="Na_H_antiporter"/>
    <property type="match status" value="1"/>
</dbReference>
<dbReference type="InterPro" id="IPR018461">
    <property type="entry name" value="Na/H_Antiport_NhaC-like_C"/>
</dbReference>
<comment type="subcellular location">
    <subcellularLocation>
        <location evidence="1">Cell membrane</location>
        <topology evidence="1">Multi-pass membrane protein</topology>
    </subcellularLocation>
</comment>
<dbReference type="RefSeq" id="WP_088731516.1">
    <property type="nucleotide sequence ID" value="NZ_CP022118.1"/>
</dbReference>
<dbReference type="EMBL" id="CP022118">
    <property type="protein sequence ID" value="ASG19170.1"/>
    <property type="molecule type" value="Genomic_DNA"/>
</dbReference>
<keyword evidence="8" id="KW-0614">Plasmid</keyword>
<dbReference type="Proteomes" id="UP000197157">
    <property type="component" value="Plasmid unnamed1"/>
</dbReference>
<evidence type="ECO:0000256" key="6">
    <source>
        <dbReference type="SAM" id="Phobius"/>
    </source>
</evidence>